<feature type="transmembrane region" description="Helical" evidence="6">
    <location>
        <begin position="155"/>
        <end position="178"/>
    </location>
</feature>
<dbReference type="PANTHER" id="PTHR43243:SF4">
    <property type="entry name" value="CATIONIC AMINO ACID TRANSPORTER 4"/>
    <property type="match status" value="1"/>
</dbReference>
<keyword evidence="3 6" id="KW-0812">Transmembrane</keyword>
<feature type="transmembrane region" description="Helical" evidence="6">
    <location>
        <begin position="130"/>
        <end position="149"/>
    </location>
</feature>
<dbReference type="PIRSF" id="PIRSF006060">
    <property type="entry name" value="AA_transporter"/>
    <property type="match status" value="1"/>
</dbReference>
<dbReference type="AlphaFoldDB" id="A0AAX4FTW9"/>
<dbReference type="RefSeq" id="WP_318620961.1">
    <property type="nucleotide sequence ID" value="NZ_CP137642.1"/>
</dbReference>
<feature type="transmembrane region" description="Helical" evidence="6">
    <location>
        <begin position="383"/>
        <end position="404"/>
    </location>
</feature>
<dbReference type="KEGG" id="mrc:R6Y96_08785"/>
<evidence type="ECO:0000313" key="7">
    <source>
        <dbReference type="EMBL" id="WOX57383.1"/>
    </source>
</evidence>
<feature type="transmembrane region" description="Helical" evidence="6">
    <location>
        <begin position="227"/>
        <end position="250"/>
    </location>
</feature>
<feature type="transmembrane region" description="Helical" evidence="6">
    <location>
        <begin position="262"/>
        <end position="285"/>
    </location>
</feature>
<feature type="transmembrane region" description="Helical" evidence="6">
    <location>
        <begin position="190"/>
        <end position="207"/>
    </location>
</feature>
<dbReference type="Pfam" id="PF13520">
    <property type="entry name" value="AA_permease_2"/>
    <property type="match status" value="1"/>
</dbReference>
<evidence type="ECO:0000256" key="1">
    <source>
        <dbReference type="ARBA" id="ARBA00004141"/>
    </source>
</evidence>
<gene>
    <name evidence="7" type="ORF">R6Y96_08785</name>
</gene>
<dbReference type="EMBL" id="CP137642">
    <property type="protein sequence ID" value="WOX57383.1"/>
    <property type="molecule type" value="Genomic_DNA"/>
</dbReference>
<proteinExistence type="predicted"/>
<protein>
    <submittedName>
        <fullName evidence="7">Amino acid permease</fullName>
    </submittedName>
</protein>
<dbReference type="GO" id="GO:0016020">
    <property type="term" value="C:membrane"/>
    <property type="evidence" value="ECO:0007669"/>
    <property type="project" value="UniProtKB-SubCell"/>
</dbReference>
<organism evidence="7 8">
    <name type="scientific">Methanoculleus receptaculi</name>
    <dbReference type="NCBI Taxonomy" id="394967"/>
    <lineage>
        <taxon>Archaea</taxon>
        <taxon>Methanobacteriati</taxon>
        <taxon>Methanobacteriota</taxon>
        <taxon>Stenosarchaea group</taxon>
        <taxon>Methanomicrobia</taxon>
        <taxon>Methanomicrobiales</taxon>
        <taxon>Methanomicrobiaceae</taxon>
        <taxon>Methanoculleus</taxon>
    </lineage>
</organism>
<keyword evidence="8" id="KW-1185">Reference proteome</keyword>
<evidence type="ECO:0000313" key="8">
    <source>
        <dbReference type="Proteomes" id="UP001305652"/>
    </source>
</evidence>
<evidence type="ECO:0000256" key="3">
    <source>
        <dbReference type="ARBA" id="ARBA00022692"/>
    </source>
</evidence>
<feature type="transmembrane region" description="Helical" evidence="6">
    <location>
        <begin position="91"/>
        <end position="118"/>
    </location>
</feature>
<feature type="transmembrane region" description="Helical" evidence="6">
    <location>
        <begin position="53"/>
        <end position="71"/>
    </location>
</feature>
<dbReference type="GeneID" id="85733248"/>
<evidence type="ECO:0000256" key="6">
    <source>
        <dbReference type="SAM" id="Phobius"/>
    </source>
</evidence>
<dbReference type="PANTHER" id="PTHR43243">
    <property type="entry name" value="INNER MEMBRANE TRANSPORTER YGJI-RELATED"/>
    <property type="match status" value="1"/>
</dbReference>
<name>A0AAX4FTW9_9EURY</name>
<keyword evidence="5 6" id="KW-0472">Membrane</keyword>
<evidence type="ECO:0000256" key="2">
    <source>
        <dbReference type="ARBA" id="ARBA00022448"/>
    </source>
</evidence>
<keyword evidence="2" id="KW-0813">Transport</keyword>
<accession>A0AAX4FTW9</accession>
<sequence length="437" mass="45941">MADGERDASYPGTNLRRELGLATVTLSGVGIILGAGIYALLGEAAGMAGNAVWLTFLVAAAVAGLSALSYAELSSIYPKASAEFEYVSRAFGGRLAFVVGWLIIISGILGAATVALGFAGYFSDLVGLPFLPSAVMIILILSCILIAGIRETAGVAISMTMIEVAGIVMVILIGLPYLGRVDYLEMPLGIPGLLQASALVFFAYMGFEEMVKLSEETRNPERTIPVALVIALAISTLLYVLVSVAAVSVVGWEQLSTSRAPFAEVAAVALGPTAFTLISVIALFATANTALMMMLASSRITYGMASSFSLPPSLARVHPRTQTPWTATIVVAIATIAFLFAGEIDFVANVTNFTLFATFIVINASVILLRYRAPDLPRPFRIPGSIGSLPVLPVIGIASTLILLAHLEPLVLLLGGFMVVLAAVIALLWEERWRGAV</sequence>
<dbReference type="Proteomes" id="UP001305652">
    <property type="component" value="Chromosome"/>
</dbReference>
<feature type="transmembrane region" description="Helical" evidence="6">
    <location>
        <begin position="410"/>
        <end position="429"/>
    </location>
</feature>
<feature type="transmembrane region" description="Helical" evidence="6">
    <location>
        <begin position="20"/>
        <end position="41"/>
    </location>
</feature>
<keyword evidence="4 6" id="KW-1133">Transmembrane helix</keyword>
<evidence type="ECO:0000256" key="5">
    <source>
        <dbReference type="ARBA" id="ARBA00023136"/>
    </source>
</evidence>
<evidence type="ECO:0000256" key="4">
    <source>
        <dbReference type="ARBA" id="ARBA00022989"/>
    </source>
</evidence>
<reference evidence="7 8" key="1">
    <citation type="submission" date="2023-10" db="EMBL/GenBank/DDBJ databases">
        <title>The complete genome sequence of Methanoculleus receptaculi DSM 18860.</title>
        <authorList>
            <person name="Lai S.-J."/>
            <person name="You Y.-T."/>
            <person name="Chen S.-C."/>
        </authorList>
    </citation>
    <scope>NUCLEOTIDE SEQUENCE [LARGE SCALE GENOMIC DNA]</scope>
    <source>
        <strain evidence="7 8">DSM 18860</strain>
    </source>
</reference>
<feature type="transmembrane region" description="Helical" evidence="6">
    <location>
        <begin position="323"/>
        <end position="341"/>
    </location>
</feature>
<dbReference type="Gene3D" id="1.20.1740.10">
    <property type="entry name" value="Amino acid/polyamine transporter I"/>
    <property type="match status" value="1"/>
</dbReference>
<comment type="subcellular location">
    <subcellularLocation>
        <location evidence="1">Membrane</location>
        <topology evidence="1">Multi-pass membrane protein</topology>
    </subcellularLocation>
</comment>
<dbReference type="InterPro" id="IPR002293">
    <property type="entry name" value="AA/rel_permease1"/>
</dbReference>
<feature type="transmembrane region" description="Helical" evidence="6">
    <location>
        <begin position="353"/>
        <end position="371"/>
    </location>
</feature>
<dbReference type="GO" id="GO:0015171">
    <property type="term" value="F:amino acid transmembrane transporter activity"/>
    <property type="evidence" value="ECO:0007669"/>
    <property type="project" value="TreeGrafter"/>
</dbReference>